<dbReference type="AlphaFoldDB" id="A0AAD6CRI4"/>
<organism evidence="1 2">
    <name type="scientific">Penicillium frequentans</name>
    <dbReference type="NCBI Taxonomy" id="3151616"/>
    <lineage>
        <taxon>Eukaryota</taxon>
        <taxon>Fungi</taxon>
        <taxon>Dikarya</taxon>
        <taxon>Ascomycota</taxon>
        <taxon>Pezizomycotina</taxon>
        <taxon>Eurotiomycetes</taxon>
        <taxon>Eurotiomycetidae</taxon>
        <taxon>Eurotiales</taxon>
        <taxon>Aspergillaceae</taxon>
        <taxon>Penicillium</taxon>
    </lineage>
</organism>
<protein>
    <recommendedName>
        <fullName evidence="3">Nucleoside phosphorylase domain-containing protein</fullName>
    </recommendedName>
</protein>
<dbReference type="InterPro" id="IPR035994">
    <property type="entry name" value="Nucleoside_phosphorylase_sf"/>
</dbReference>
<keyword evidence="2" id="KW-1185">Reference proteome</keyword>
<dbReference type="PANTHER" id="PTHR46082">
    <property type="entry name" value="ATP/GTP-BINDING PROTEIN-RELATED"/>
    <property type="match status" value="1"/>
</dbReference>
<dbReference type="GO" id="GO:0003824">
    <property type="term" value="F:catalytic activity"/>
    <property type="evidence" value="ECO:0007669"/>
    <property type="project" value="InterPro"/>
</dbReference>
<evidence type="ECO:0000313" key="1">
    <source>
        <dbReference type="EMBL" id="KAJ5533535.1"/>
    </source>
</evidence>
<reference evidence="1 2" key="1">
    <citation type="journal article" date="2023" name="IMA Fungus">
        <title>Comparative genomic study of the Penicillium genus elucidates a diverse pangenome and 15 lateral gene transfer events.</title>
        <authorList>
            <person name="Petersen C."/>
            <person name="Sorensen T."/>
            <person name="Nielsen M.R."/>
            <person name="Sondergaard T.E."/>
            <person name="Sorensen J.L."/>
            <person name="Fitzpatrick D.A."/>
            <person name="Frisvad J.C."/>
            <person name="Nielsen K.L."/>
        </authorList>
    </citation>
    <scope>NUCLEOTIDE SEQUENCE [LARGE SCALE GENOMIC DNA]</scope>
    <source>
        <strain evidence="1 2">IBT 35679</strain>
    </source>
</reference>
<gene>
    <name evidence="1" type="ORF">N7494_010087</name>
</gene>
<dbReference type="InterPro" id="IPR053137">
    <property type="entry name" value="NLR-like"/>
</dbReference>
<comment type="caution">
    <text evidence="1">The sequence shown here is derived from an EMBL/GenBank/DDBJ whole genome shotgun (WGS) entry which is preliminary data.</text>
</comment>
<dbReference type="EMBL" id="JAQIZZ010000007">
    <property type="protein sequence ID" value="KAJ5533535.1"/>
    <property type="molecule type" value="Genomic_DNA"/>
</dbReference>
<accession>A0AAD6CRI4</accession>
<dbReference type="GO" id="GO:0009116">
    <property type="term" value="P:nucleoside metabolic process"/>
    <property type="evidence" value="ECO:0007669"/>
    <property type="project" value="InterPro"/>
</dbReference>
<sequence length="109" mass="12063">MSRSQGHPKPKFPISQFDYTVGWICVIPAEYFEATKVFDERYSSDDIVPSRGDQSKYDLGRIGEHDVVINCPAAGTYGQIDAAMVATDMKSTFPAIRFVLLVGIGEGRQ</sequence>
<dbReference type="SUPFAM" id="SSF53167">
    <property type="entry name" value="Purine and uridine phosphorylases"/>
    <property type="match status" value="1"/>
</dbReference>
<dbReference type="PANTHER" id="PTHR46082:SF11">
    <property type="entry name" value="AAA+ ATPASE DOMAIN-CONTAINING PROTEIN-RELATED"/>
    <property type="match status" value="1"/>
</dbReference>
<dbReference type="Gene3D" id="3.40.50.1580">
    <property type="entry name" value="Nucleoside phosphorylase domain"/>
    <property type="match status" value="1"/>
</dbReference>
<evidence type="ECO:0008006" key="3">
    <source>
        <dbReference type="Google" id="ProtNLM"/>
    </source>
</evidence>
<name>A0AAD6CRI4_9EURO</name>
<proteinExistence type="predicted"/>
<dbReference type="Proteomes" id="UP001220324">
    <property type="component" value="Unassembled WGS sequence"/>
</dbReference>
<evidence type="ECO:0000313" key="2">
    <source>
        <dbReference type="Proteomes" id="UP001220324"/>
    </source>
</evidence>